<dbReference type="PANTHER" id="PTHR34824">
    <property type="entry name" value="HEAT-INDUCIBLE TRANSCRIPTION REPRESSOR HRCA"/>
    <property type="match status" value="1"/>
</dbReference>
<dbReference type="Proteomes" id="UP000184476">
    <property type="component" value="Unassembled WGS sequence"/>
</dbReference>
<evidence type="ECO:0000313" key="8">
    <source>
        <dbReference type="EMBL" id="SHE65295.1"/>
    </source>
</evidence>
<protein>
    <recommendedName>
        <fullName evidence="6">Heat-inducible transcription repressor HrcA</fullName>
    </recommendedName>
</protein>
<keyword evidence="1 6" id="KW-0678">Repressor</keyword>
<dbReference type="HAMAP" id="MF_00081">
    <property type="entry name" value="HrcA"/>
    <property type="match status" value="1"/>
</dbReference>
<organism evidence="8 9">
    <name type="scientific">Seinonella peptonophila</name>
    <dbReference type="NCBI Taxonomy" id="112248"/>
    <lineage>
        <taxon>Bacteria</taxon>
        <taxon>Bacillati</taxon>
        <taxon>Bacillota</taxon>
        <taxon>Bacilli</taxon>
        <taxon>Bacillales</taxon>
        <taxon>Thermoactinomycetaceae</taxon>
        <taxon>Seinonella</taxon>
    </lineage>
</organism>
<evidence type="ECO:0000313" key="9">
    <source>
        <dbReference type="Proteomes" id="UP000184476"/>
    </source>
</evidence>
<name>A0A1M4V8K3_9BACL</name>
<comment type="similarity">
    <text evidence="6">Belongs to the HrcA family.</text>
</comment>
<dbReference type="NCBIfam" id="TIGR00331">
    <property type="entry name" value="hrcA"/>
    <property type="match status" value="1"/>
</dbReference>
<sequence>MLTERQKRILWAVIDDYIASAEPVGSRTVSKKKEVGVSAATIRNEMADLEEMGYLEQPYTSAGRIPSQKGYRFYVDHIVTPYFWQQGQSEELGLQDWGSLDSLEQIIRQTATLLSKQTNYMTITLGPTSFEERLRYLQVVPLSSRHAISIIITETGRVYQQQVEIPQHLTELQIQQIVQIVNERLQGQLLSPFLAQGVSQQLELGFDLDEWLTRLFHMENSEQVYTSGTTRILDQPEFQDINKMRALLDLLEETQTIMQLIQPTSDGIQVRIGKENVVASVSDCSIISASIMIHGEQVGTIGVLGPTRMNYRKVIGLIDYLSRDVSDKLHRWLRGL</sequence>
<dbReference type="SUPFAM" id="SSF46785">
    <property type="entry name" value="Winged helix' DNA-binding domain"/>
    <property type="match status" value="1"/>
</dbReference>
<dbReference type="Gene3D" id="3.30.450.40">
    <property type="match status" value="1"/>
</dbReference>
<evidence type="ECO:0000256" key="6">
    <source>
        <dbReference type="HAMAP-Rule" id="MF_00081"/>
    </source>
</evidence>
<evidence type="ECO:0000256" key="3">
    <source>
        <dbReference type="ARBA" id="ARBA00023016"/>
    </source>
</evidence>
<dbReference type="SUPFAM" id="SSF55781">
    <property type="entry name" value="GAF domain-like"/>
    <property type="match status" value="1"/>
</dbReference>
<dbReference type="EMBL" id="FQVL01000002">
    <property type="protein sequence ID" value="SHE65295.1"/>
    <property type="molecule type" value="Genomic_DNA"/>
</dbReference>
<keyword evidence="2 6" id="KW-0805">Transcription regulation</keyword>
<evidence type="ECO:0000256" key="4">
    <source>
        <dbReference type="ARBA" id="ARBA00023163"/>
    </source>
</evidence>
<dbReference type="Gene3D" id="3.30.390.60">
    <property type="entry name" value="Heat-inducible transcription repressor hrca homolog, domain 3"/>
    <property type="match status" value="1"/>
</dbReference>
<dbReference type="Gene3D" id="1.10.10.10">
    <property type="entry name" value="Winged helix-like DNA-binding domain superfamily/Winged helix DNA-binding domain"/>
    <property type="match status" value="1"/>
</dbReference>
<dbReference type="STRING" id="112248.SAMN05444392_102231"/>
<accession>A0A1M4V8K3</accession>
<evidence type="ECO:0000259" key="7">
    <source>
        <dbReference type="Pfam" id="PF01628"/>
    </source>
</evidence>
<dbReference type="InterPro" id="IPR023120">
    <property type="entry name" value="WHTH_transcript_rep_HrcA_IDD"/>
</dbReference>
<dbReference type="OrthoDB" id="9783139at2"/>
<evidence type="ECO:0000256" key="5">
    <source>
        <dbReference type="ARBA" id="ARBA00055319"/>
    </source>
</evidence>
<evidence type="ECO:0000256" key="2">
    <source>
        <dbReference type="ARBA" id="ARBA00023015"/>
    </source>
</evidence>
<dbReference type="GO" id="GO:0003677">
    <property type="term" value="F:DNA binding"/>
    <property type="evidence" value="ECO:0007669"/>
    <property type="project" value="InterPro"/>
</dbReference>
<keyword evidence="3 6" id="KW-0346">Stress response</keyword>
<gene>
    <name evidence="6" type="primary">hrcA</name>
    <name evidence="8" type="ORF">SAMN05444392_102231</name>
</gene>
<dbReference type="Pfam" id="PF01628">
    <property type="entry name" value="HrcA"/>
    <property type="match status" value="1"/>
</dbReference>
<keyword evidence="4 6" id="KW-0804">Transcription</keyword>
<dbReference type="PIRSF" id="PIRSF005485">
    <property type="entry name" value="HrcA"/>
    <property type="match status" value="1"/>
</dbReference>
<reference evidence="8 9" key="1">
    <citation type="submission" date="2016-11" db="EMBL/GenBank/DDBJ databases">
        <authorList>
            <person name="Jaros S."/>
            <person name="Januszkiewicz K."/>
            <person name="Wedrychowicz H."/>
        </authorList>
    </citation>
    <scope>NUCLEOTIDE SEQUENCE [LARGE SCALE GENOMIC DNA]</scope>
    <source>
        <strain evidence="8 9">DSM 44666</strain>
    </source>
</reference>
<dbReference type="InterPro" id="IPR036390">
    <property type="entry name" value="WH_DNA-bd_sf"/>
</dbReference>
<evidence type="ECO:0000256" key="1">
    <source>
        <dbReference type="ARBA" id="ARBA00022491"/>
    </source>
</evidence>
<dbReference type="PANTHER" id="PTHR34824:SF1">
    <property type="entry name" value="HEAT-INDUCIBLE TRANSCRIPTION REPRESSOR HRCA"/>
    <property type="match status" value="1"/>
</dbReference>
<keyword evidence="9" id="KW-1185">Reference proteome</keyword>
<dbReference type="RefSeq" id="WP_073153554.1">
    <property type="nucleotide sequence ID" value="NZ_FQVL01000002.1"/>
</dbReference>
<comment type="function">
    <text evidence="5 6">Negative regulator of class I heat shock genes (grpE-dnaK-dnaJ and groELS operons). Prevents heat-shock induction of these operons.</text>
</comment>
<dbReference type="AlphaFoldDB" id="A0A1M4V8K3"/>
<dbReference type="FunFam" id="1.10.10.10:FF:000049">
    <property type="entry name" value="Heat-inducible transcription repressor HrcA"/>
    <property type="match status" value="1"/>
</dbReference>
<dbReference type="InterPro" id="IPR029016">
    <property type="entry name" value="GAF-like_dom_sf"/>
</dbReference>
<proteinExistence type="inferred from homology"/>
<dbReference type="InterPro" id="IPR021153">
    <property type="entry name" value="HrcA_C"/>
</dbReference>
<dbReference type="GO" id="GO:0045892">
    <property type="term" value="P:negative regulation of DNA-templated transcription"/>
    <property type="evidence" value="ECO:0007669"/>
    <property type="project" value="UniProtKB-UniRule"/>
</dbReference>
<feature type="domain" description="Heat-inducible transcription repressor HrcA C-terminal" evidence="7">
    <location>
        <begin position="104"/>
        <end position="315"/>
    </location>
</feature>
<dbReference type="InterPro" id="IPR002571">
    <property type="entry name" value="HrcA"/>
</dbReference>
<dbReference type="InterPro" id="IPR036388">
    <property type="entry name" value="WH-like_DNA-bd_sf"/>
</dbReference>